<organism evidence="1 2">
    <name type="scientific">Caerostris extrusa</name>
    <name type="common">Bark spider</name>
    <name type="synonym">Caerostris bankana</name>
    <dbReference type="NCBI Taxonomy" id="172846"/>
    <lineage>
        <taxon>Eukaryota</taxon>
        <taxon>Metazoa</taxon>
        <taxon>Ecdysozoa</taxon>
        <taxon>Arthropoda</taxon>
        <taxon>Chelicerata</taxon>
        <taxon>Arachnida</taxon>
        <taxon>Araneae</taxon>
        <taxon>Araneomorphae</taxon>
        <taxon>Entelegynae</taxon>
        <taxon>Araneoidea</taxon>
        <taxon>Araneidae</taxon>
        <taxon>Caerostris</taxon>
    </lineage>
</organism>
<reference evidence="1 2" key="1">
    <citation type="submission" date="2021-06" db="EMBL/GenBank/DDBJ databases">
        <title>Caerostris extrusa draft genome.</title>
        <authorList>
            <person name="Kono N."/>
            <person name="Arakawa K."/>
        </authorList>
    </citation>
    <scope>NUCLEOTIDE SEQUENCE [LARGE SCALE GENOMIC DNA]</scope>
</reference>
<proteinExistence type="predicted"/>
<comment type="caution">
    <text evidence="1">The sequence shown here is derived from an EMBL/GenBank/DDBJ whole genome shotgun (WGS) entry which is preliminary data.</text>
</comment>
<dbReference type="Proteomes" id="UP001054945">
    <property type="component" value="Unassembled WGS sequence"/>
</dbReference>
<gene>
    <name evidence="1" type="ORF">CEXT_257971</name>
</gene>
<keyword evidence="2" id="KW-1185">Reference proteome</keyword>
<dbReference type="EMBL" id="BPLR01003186">
    <property type="protein sequence ID" value="GIX81941.1"/>
    <property type="molecule type" value="Genomic_DNA"/>
</dbReference>
<evidence type="ECO:0000313" key="1">
    <source>
        <dbReference type="EMBL" id="GIX81941.1"/>
    </source>
</evidence>
<dbReference type="AlphaFoldDB" id="A0AAV4NE31"/>
<evidence type="ECO:0000313" key="2">
    <source>
        <dbReference type="Proteomes" id="UP001054945"/>
    </source>
</evidence>
<protein>
    <submittedName>
        <fullName evidence="1">Uncharacterized protein</fullName>
    </submittedName>
</protein>
<accession>A0AAV4NE31</accession>
<sequence length="144" mass="16262">MPISGLTYTCPFPAERCSLYCWSTYTSESGQIIEAKPVEQNVSETLDDNVLLETATDAEIILDSYNNDNLLDPVIVLDSTLDNLYSDTNDFVETTTEEEISVIDYYNVLSDINKDIDLKMDHDTILLDAPIDDEKILVTFMKMS</sequence>
<name>A0AAV4NE31_CAEEX</name>